<gene>
    <name evidence="1" type="ORF">EDB95_5067</name>
</gene>
<dbReference type="GO" id="GO:0004180">
    <property type="term" value="F:carboxypeptidase activity"/>
    <property type="evidence" value="ECO:0007669"/>
    <property type="project" value="UniProtKB-KW"/>
</dbReference>
<dbReference type="AlphaFoldDB" id="A0A4V3GKW3"/>
<proteinExistence type="predicted"/>
<dbReference type="OrthoDB" id="983143at2"/>
<dbReference type="RefSeq" id="WP_133999070.1">
    <property type="nucleotide sequence ID" value="NZ_SODV01000002.1"/>
</dbReference>
<dbReference type="Gene3D" id="2.60.40.1120">
    <property type="entry name" value="Carboxypeptidase-like, regulatory domain"/>
    <property type="match status" value="1"/>
</dbReference>
<protein>
    <submittedName>
        <fullName evidence="1">Carboxypeptidase-like protein</fullName>
    </submittedName>
</protein>
<dbReference type="EMBL" id="SODV01000002">
    <property type="protein sequence ID" value="TDW97222.1"/>
    <property type="molecule type" value="Genomic_DNA"/>
</dbReference>
<dbReference type="InterPro" id="IPR043741">
    <property type="entry name" value="DUF5686"/>
</dbReference>
<name>A0A4V3GKW3_9BACT</name>
<keyword evidence="1" id="KW-0645">Protease</keyword>
<sequence length="881" mass="99780">MSDIRTLIALIFTSLCLSTYGQVRVVSGVVVDSTTKAPLPNVSIKAVKGSKGTLTDSAGQFSLAVDDGTRQIIISSLGYSDRLLRLTSAPEQHFTVRMGTAYKSMGEVVVKWKKSKYRNKNNPAVELIREVIDHKDSNQVKGYPYATYREYERMQVSMDNIPKFIQNSKLLKQFHFLFENVDTVKYPGKRLIPIYLSETLSDNYFRRQPEKKKTIIVGQKSINFGEYIDMKGISNILTRMYEPINIYDNNISLFTTQFLSPVAGSAPTFYMYFIQDTIMEEGIRLVRLNFLPRNPDDLLFKGTLFVTLDGRYAIKKATLEVSKHVNLNYVRGFRATQGFSRDTSGRYFLTSSDMIADFGITNNGVGAFGERAFSYSNYRSSDRLPDSLFKGPSVVVSATPGTVVNPGTGAVAGAKELRDGSARVSDLGGGTSIPVGAAVLSDSEWAASRTIPLTNAELRAYSNIDSLTGMKSYKRIMDYATLLVAGYKQAGPFEVGPFATFYTFNPVEGFKPRFGGRSTTRLSKRYYVESYVAYGTKDDKWKYYFGGTYSINHQSIYKYPLNYVTANFQRDTRTPGQMDGFNQESSYSSLKRGDNTKWLYNDIFKVDYVHEFGDHLSYDLGFRYWQQHPGGSIAYVYELNPNEYDSVQSVTTTELNLTLRWAPHEEYYQGKVGRVSVANRYPIITLRYAHGFQGLMNGQYNYDALHLNVYKRVYMSPIGYSDVTFDAGWTGGKLPFPLLTIHTANQGYAYYIDQYNLMNFEEFVSDHYAGVDIDHYFNGFFFNKIPLLKWLKLREVIAGKILFGGVRDENNPAITADQMKFPTTNGVTSTYTLNNGPYIEVSAGVTNIFKLVRIDFVKRLTYLNHPDIATWGIRARVKFDF</sequence>
<evidence type="ECO:0000313" key="2">
    <source>
        <dbReference type="Proteomes" id="UP000294498"/>
    </source>
</evidence>
<dbReference type="Proteomes" id="UP000294498">
    <property type="component" value="Unassembled WGS sequence"/>
</dbReference>
<organism evidence="1 2">
    <name type="scientific">Dinghuibacter silviterrae</name>
    <dbReference type="NCBI Taxonomy" id="1539049"/>
    <lineage>
        <taxon>Bacteria</taxon>
        <taxon>Pseudomonadati</taxon>
        <taxon>Bacteroidota</taxon>
        <taxon>Chitinophagia</taxon>
        <taxon>Chitinophagales</taxon>
        <taxon>Chitinophagaceae</taxon>
        <taxon>Dinghuibacter</taxon>
    </lineage>
</organism>
<dbReference type="Pfam" id="PF18939">
    <property type="entry name" value="DUF5686"/>
    <property type="match status" value="1"/>
</dbReference>
<keyword evidence="1" id="KW-0121">Carboxypeptidase</keyword>
<keyword evidence="2" id="KW-1185">Reference proteome</keyword>
<dbReference type="InterPro" id="IPR008969">
    <property type="entry name" value="CarboxyPept-like_regulatory"/>
</dbReference>
<dbReference type="SUPFAM" id="SSF49464">
    <property type="entry name" value="Carboxypeptidase regulatory domain-like"/>
    <property type="match status" value="1"/>
</dbReference>
<keyword evidence="1" id="KW-0378">Hydrolase</keyword>
<comment type="caution">
    <text evidence="1">The sequence shown here is derived from an EMBL/GenBank/DDBJ whole genome shotgun (WGS) entry which is preliminary data.</text>
</comment>
<accession>A0A4V3GKW3</accession>
<dbReference type="Pfam" id="PF13715">
    <property type="entry name" value="CarbopepD_reg_2"/>
    <property type="match status" value="1"/>
</dbReference>
<reference evidence="1 2" key="1">
    <citation type="submission" date="2019-03" db="EMBL/GenBank/DDBJ databases">
        <title>Genomic Encyclopedia of Type Strains, Phase IV (KMG-IV): sequencing the most valuable type-strain genomes for metagenomic binning, comparative biology and taxonomic classification.</title>
        <authorList>
            <person name="Goeker M."/>
        </authorList>
    </citation>
    <scope>NUCLEOTIDE SEQUENCE [LARGE SCALE GENOMIC DNA]</scope>
    <source>
        <strain evidence="1 2">DSM 100059</strain>
    </source>
</reference>
<evidence type="ECO:0000313" key="1">
    <source>
        <dbReference type="EMBL" id="TDW97222.1"/>
    </source>
</evidence>